<organism evidence="1 2">
    <name type="scientific">Mycobacterium paraintracellulare</name>
    <dbReference type="NCBI Taxonomy" id="1138383"/>
    <lineage>
        <taxon>Bacteria</taxon>
        <taxon>Bacillati</taxon>
        <taxon>Actinomycetota</taxon>
        <taxon>Actinomycetes</taxon>
        <taxon>Mycobacteriales</taxon>
        <taxon>Mycobacteriaceae</taxon>
        <taxon>Mycobacterium</taxon>
        <taxon>Mycobacterium avium complex (MAC)</taxon>
    </lineage>
</organism>
<dbReference type="EMBL" id="AP022597">
    <property type="protein sequence ID" value="BBY72457.1"/>
    <property type="molecule type" value="Genomic_DNA"/>
</dbReference>
<evidence type="ECO:0008006" key="3">
    <source>
        <dbReference type="Google" id="ProtNLM"/>
    </source>
</evidence>
<dbReference type="Proteomes" id="UP000466578">
    <property type="component" value="Chromosome"/>
</dbReference>
<gene>
    <name evidence="1" type="ORF">MPRI_46440</name>
</gene>
<evidence type="ECO:0000313" key="2">
    <source>
        <dbReference type="Proteomes" id="UP000466578"/>
    </source>
</evidence>
<keyword evidence="2" id="KW-1185">Reference proteome</keyword>
<dbReference type="RefSeq" id="WP_051019779.1">
    <property type="nucleotide sequence ID" value="NZ_AP022597.1"/>
</dbReference>
<accession>A0ABN6AUJ3</accession>
<reference evidence="1 2" key="1">
    <citation type="journal article" date="2019" name="Emerg. Microbes Infect.">
        <title>Comprehensive subspecies identification of 175 nontuberculous mycobacteria species based on 7547 genomic profiles.</title>
        <authorList>
            <person name="Matsumoto Y."/>
            <person name="Kinjo T."/>
            <person name="Motooka D."/>
            <person name="Nabeya D."/>
            <person name="Jung N."/>
            <person name="Uechi K."/>
            <person name="Horii T."/>
            <person name="Iida T."/>
            <person name="Fujita J."/>
            <person name="Nakamura S."/>
        </authorList>
    </citation>
    <scope>NUCLEOTIDE SEQUENCE [LARGE SCALE GENOMIC DNA]</scope>
    <source>
        <strain evidence="1 2">JCM 30622</strain>
    </source>
</reference>
<evidence type="ECO:0000313" key="1">
    <source>
        <dbReference type="EMBL" id="BBY72457.1"/>
    </source>
</evidence>
<sequence length="87" mass="9335">MTDLPTPNELLSHLQTCRDLTRLAREHGALPATRGLTGARLARCQELITKLADAQAHAERLAFVVEGDLRAAEVDTAVARHPAGGAR</sequence>
<protein>
    <recommendedName>
        <fullName evidence="3">ESX-1 secretion-associated protein</fullName>
    </recommendedName>
</protein>
<proteinExistence type="predicted"/>
<name>A0ABN6AUJ3_9MYCO</name>